<dbReference type="AlphaFoldDB" id="A0A1A2ZKH8"/>
<dbReference type="Proteomes" id="UP000093592">
    <property type="component" value="Unassembled WGS sequence"/>
</dbReference>
<sequence>MMQKFAEDHQPTMDALFERLRGRSVAEITFELEREIASWGGSMPDGELTRIATAISNGERVVLRAG</sequence>
<dbReference type="EMBL" id="LZKJ01000061">
    <property type="protein sequence ID" value="OBI49596.1"/>
    <property type="molecule type" value="Genomic_DNA"/>
</dbReference>
<protein>
    <submittedName>
        <fullName evidence="1">Uncharacterized protein</fullName>
    </submittedName>
</protein>
<reference evidence="2" key="1">
    <citation type="submission" date="2016-06" db="EMBL/GenBank/DDBJ databases">
        <authorList>
            <person name="Sutton G."/>
            <person name="Brinkac L."/>
            <person name="Sanka R."/>
            <person name="Adams M."/>
            <person name="Lau E."/>
            <person name="Sam S."/>
            <person name="Sreng N."/>
            <person name="Him V."/>
            <person name="Kerleguer A."/>
            <person name="Cheng S."/>
        </authorList>
    </citation>
    <scope>NUCLEOTIDE SEQUENCE [LARGE SCALE GENOMIC DNA]</scope>
    <source>
        <strain evidence="2">E861</strain>
    </source>
</reference>
<proteinExistence type="predicted"/>
<comment type="caution">
    <text evidence="1">The sequence shown here is derived from an EMBL/GenBank/DDBJ whole genome shotgun (WGS) entry which is preliminary data.</text>
</comment>
<gene>
    <name evidence="1" type="ORF">A5707_16640</name>
</gene>
<name>A0A1A2ZKH8_9MYCO</name>
<accession>A0A1A2ZKH8</accession>
<evidence type="ECO:0000313" key="2">
    <source>
        <dbReference type="Proteomes" id="UP000093592"/>
    </source>
</evidence>
<evidence type="ECO:0000313" key="1">
    <source>
        <dbReference type="EMBL" id="OBI49596.1"/>
    </source>
</evidence>
<organism evidence="1 2">
    <name type="scientific">Mycobacterium kyorinense</name>
    <dbReference type="NCBI Taxonomy" id="487514"/>
    <lineage>
        <taxon>Bacteria</taxon>
        <taxon>Bacillati</taxon>
        <taxon>Actinomycetota</taxon>
        <taxon>Actinomycetes</taxon>
        <taxon>Mycobacteriales</taxon>
        <taxon>Mycobacteriaceae</taxon>
        <taxon>Mycobacterium</taxon>
    </lineage>
</organism>